<evidence type="ECO:0008006" key="4">
    <source>
        <dbReference type="Google" id="ProtNLM"/>
    </source>
</evidence>
<dbReference type="RefSeq" id="WP_209895942.1">
    <property type="nucleotide sequence ID" value="NZ_JAGGMR010000001.1"/>
</dbReference>
<dbReference type="EMBL" id="JAGGMR010000001">
    <property type="protein sequence ID" value="MBP2192822.1"/>
    <property type="molecule type" value="Genomic_DNA"/>
</dbReference>
<gene>
    <name evidence="2" type="ORF">BJ987_005723</name>
</gene>
<name>A0ABS4QMA0_9NOCA</name>
<sequence length="141" mass="14158">MSDRITEPTAARLSVRLGVVAAACAAAALLGPPTAGATVTRIGVFADTNVGSATNYGTGCTHTVQAFVTDPVAPVYFYDNGIPLATIQPSGGVAILKWVPATPGPHTLSAVQAPDDRVTATIALRVGVGTHIGYSCIVNGG</sequence>
<organism evidence="2 3">
    <name type="scientific">Nocardia goodfellowii</name>
    <dbReference type="NCBI Taxonomy" id="882446"/>
    <lineage>
        <taxon>Bacteria</taxon>
        <taxon>Bacillati</taxon>
        <taxon>Actinomycetota</taxon>
        <taxon>Actinomycetes</taxon>
        <taxon>Mycobacteriales</taxon>
        <taxon>Nocardiaceae</taxon>
        <taxon>Nocardia</taxon>
    </lineage>
</organism>
<proteinExistence type="predicted"/>
<keyword evidence="1" id="KW-0732">Signal</keyword>
<reference evidence="2 3" key="1">
    <citation type="submission" date="2021-03" db="EMBL/GenBank/DDBJ databases">
        <title>Sequencing the genomes of 1000 actinobacteria strains.</title>
        <authorList>
            <person name="Klenk H.-P."/>
        </authorList>
    </citation>
    <scope>NUCLEOTIDE SEQUENCE [LARGE SCALE GENOMIC DNA]</scope>
    <source>
        <strain evidence="2 3">DSM 45516</strain>
    </source>
</reference>
<keyword evidence="3" id="KW-1185">Reference proteome</keyword>
<accession>A0ABS4QMA0</accession>
<evidence type="ECO:0000313" key="2">
    <source>
        <dbReference type="EMBL" id="MBP2192822.1"/>
    </source>
</evidence>
<evidence type="ECO:0000256" key="1">
    <source>
        <dbReference type="SAM" id="SignalP"/>
    </source>
</evidence>
<dbReference type="Proteomes" id="UP001519325">
    <property type="component" value="Unassembled WGS sequence"/>
</dbReference>
<feature type="chain" id="PRO_5047290640" description="DUF4399 domain-containing protein" evidence="1">
    <location>
        <begin position="38"/>
        <end position="141"/>
    </location>
</feature>
<evidence type="ECO:0000313" key="3">
    <source>
        <dbReference type="Proteomes" id="UP001519325"/>
    </source>
</evidence>
<feature type="signal peptide" evidence="1">
    <location>
        <begin position="1"/>
        <end position="37"/>
    </location>
</feature>
<protein>
    <recommendedName>
        <fullName evidence="4">DUF4399 domain-containing protein</fullName>
    </recommendedName>
</protein>
<comment type="caution">
    <text evidence="2">The sequence shown here is derived from an EMBL/GenBank/DDBJ whole genome shotgun (WGS) entry which is preliminary data.</text>
</comment>